<feature type="compositionally biased region" description="Basic and acidic residues" evidence="1">
    <location>
        <begin position="361"/>
        <end position="371"/>
    </location>
</feature>
<sequence>MATNVTGGNRHDIRVKKRNDDNDSRSSNTVNSMRKRLRRLVSSAHIRITPSPVSSMMSLATVLQNLACIRTGHTTTISWHQRMQTRDRGKEFHLNSKSYFQVFDGVAAVVHGHKVLLTFVRILHLILEKPQGTAPGPHVNPAAEGPITCGEVVLDPEAHALQLVVAVEAHPHEAPAGEHQTRAGRATEAVDERGEAEGAVAHLDVVEAALERRLDVEAPVELQLYPLPWNALITFTQLHIHTWKAAQYNHSLTCCPLSSSIGAVGVKGLAQGPLIEKVKPSTHQISLVLAEHGLQNEKRMKGCWDNSDGDQEEEALLAAPGAPLAAPGAPLAAPGAPLAAPGALLATMADRQRDLPPWMSLKEKKEKEKPKQAIRKSRKVSR</sequence>
<protein>
    <submittedName>
        <fullName evidence="2">Uncharacterized protein</fullName>
    </submittedName>
</protein>
<proteinExistence type="predicted"/>
<dbReference type="Proteomes" id="UP001174136">
    <property type="component" value="Unassembled WGS sequence"/>
</dbReference>
<feature type="region of interest" description="Disordered" evidence="1">
    <location>
        <begin position="355"/>
        <end position="382"/>
    </location>
</feature>
<evidence type="ECO:0000313" key="2">
    <source>
        <dbReference type="EMBL" id="KAK0147206.1"/>
    </source>
</evidence>
<evidence type="ECO:0000256" key="1">
    <source>
        <dbReference type="SAM" id="MobiDB-lite"/>
    </source>
</evidence>
<comment type="caution">
    <text evidence="2">The sequence shown here is derived from an EMBL/GenBank/DDBJ whole genome shotgun (WGS) entry which is preliminary data.</text>
</comment>
<feature type="compositionally biased region" description="Basic residues" evidence="1">
    <location>
        <begin position="372"/>
        <end position="382"/>
    </location>
</feature>
<feature type="region of interest" description="Disordered" evidence="1">
    <location>
        <begin position="1"/>
        <end position="32"/>
    </location>
</feature>
<dbReference type="EMBL" id="JAOPHQ010002336">
    <property type="protein sequence ID" value="KAK0147206.1"/>
    <property type="molecule type" value="Genomic_DNA"/>
</dbReference>
<accession>A0AA47MW44</accession>
<dbReference type="AlphaFoldDB" id="A0AA47MW44"/>
<evidence type="ECO:0000313" key="3">
    <source>
        <dbReference type="Proteomes" id="UP001174136"/>
    </source>
</evidence>
<organism evidence="2 3">
    <name type="scientific">Merluccius polli</name>
    <name type="common">Benguela hake</name>
    <name type="synonym">Merluccius cadenati</name>
    <dbReference type="NCBI Taxonomy" id="89951"/>
    <lineage>
        <taxon>Eukaryota</taxon>
        <taxon>Metazoa</taxon>
        <taxon>Chordata</taxon>
        <taxon>Craniata</taxon>
        <taxon>Vertebrata</taxon>
        <taxon>Euteleostomi</taxon>
        <taxon>Actinopterygii</taxon>
        <taxon>Neopterygii</taxon>
        <taxon>Teleostei</taxon>
        <taxon>Neoteleostei</taxon>
        <taxon>Acanthomorphata</taxon>
        <taxon>Zeiogadaria</taxon>
        <taxon>Gadariae</taxon>
        <taxon>Gadiformes</taxon>
        <taxon>Gadoidei</taxon>
        <taxon>Merlucciidae</taxon>
        <taxon>Merluccius</taxon>
    </lineage>
</organism>
<reference evidence="2" key="1">
    <citation type="journal article" date="2023" name="Front. Mar. Sci.">
        <title>A new Merluccius polli reference genome to investigate the effects of global change in West African waters.</title>
        <authorList>
            <person name="Mateo J.L."/>
            <person name="Blanco-Fernandez C."/>
            <person name="Garcia-Vazquez E."/>
            <person name="Machado-Schiaffino G."/>
        </authorList>
    </citation>
    <scope>NUCLEOTIDE SEQUENCE</scope>
    <source>
        <strain evidence="2">C29</strain>
        <tissue evidence="2">Fin</tissue>
    </source>
</reference>
<gene>
    <name evidence="2" type="ORF">N1851_013449</name>
</gene>
<name>A0AA47MW44_MERPO</name>
<keyword evidence="3" id="KW-1185">Reference proteome</keyword>